<feature type="region of interest" description="Disordered" evidence="2">
    <location>
        <begin position="88"/>
        <end position="248"/>
    </location>
</feature>
<feature type="compositionally biased region" description="Basic and acidic residues" evidence="2">
    <location>
        <begin position="171"/>
        <end position="192"/>
    </location>
</feature>
<protein>
    <recommendedName>
        <fullName evidence="3">Multiple myeloma tumor-associated protein 2-like N-terminal domain-containing protein</fullName>
    </recommendedName>
</protein>
<dbReference type="PANTHER" id="PTHR14580:SF0">
    <property type="entry name" value="MULTIPLE MYELOMA TUMOR-ASSOCIATED PROTEIN 2"/>
    <property type="match status" value="1"/>
</dbReference>
<evidence type="ECO:0000313" key="4">
    <source>
        <dbReference type="EMBL" id="KAF2002523.1"/>
    </source>
</evidence>
<organism evidence="4 5">
    <name type="scientific">Amniculicola lignicola CBS 123094</name>
    <dbReference type="NCBI Taxonomy" id="1392246"/>
    <lineage>
        <taxon>Eukaryota</taxon>
        <taxon>Fungi</taxon>
        <taxon>Dikarya</taxon>
        <taxon>Ascomycota</taxon>
        <taxon>Pezizomycotina</taxon>
        <taxon>Dothideomycetes</taxon>
        <taxon>Pleosporomycetidae</taxon>
        <taxon>Pleosporales</taxon>
        <taxon>Amniculicolaceae</taxon>
        <taxon>Amniculicola</taxon>
    </lineage>
</organism>
<feature type="compositionally biased region" description="Basic residues" evidence="2">
    <location>
        <begin position="193"/>
        <end position="218"/>
    </location>
</feature>
<dbReference type="OrthoDB" id="5390672at2759"/>
<accession>A0A6A5WKX6</accession>
<name>A0A6A5WKX6_9PLEO</name>
<dbReference type="InterPro" id="IPR019315">
    <property type="entry name" value="MMTA2_N"/>
</dbReference>
<proteinExistence type="predicted"/>
<feature type="compositionally biased region" description="Basic and acidic residues" evidence="2">
    <location>
        <begin position="149"/>
        <end position="162"/>
    </location>
</feature>
<feature type="coiled-coil region" evidence="1">
    <location>
        <begin position="60"/>
        <end position="87"/>
    </location>
</feature>
<gene>
    <name evidence="4" type="ORF">P154DRAFT_574098</name>
</gene>
<keyword evidence="5" id="KW-1185">Reference proteome</keyword>
<feature type="domain" description="Multiple myeloma tumor-associated protein 2-like N-terminal" evidence="3">
    <location>
        <begin position="11"/>
        <end position="90"/>
    </location>
</feature>
<sequence>MDLVSTVRKEGSRGGRAEFKWDDVKADSQRENYLGHSVMAPVGRWQKGKDLSWYAKGDGEDDAKTIAEKLREEKRKVKEAEEDAMLKALGLPVPERASTNANMEPLGLKGKEGDVQRAVADVAAEDSDEERGKGVGFGKYGVKSGRSQEGGDRLEGDDFVRPERRRHRSRDQKDRKDRGGDRHRDSRRDRDRDHKRRRSRSRSRDRRDKRRDRSRSKDRRRDRDLERRRHRPPAAEEQITLSREARQT</sequence>
<evidence type="ECO:0000259" key="3">
    <source>
        <dbReference type="Pfam" id="PF10159"/>
    </source>
</evidence>
<evidence type="ECO:0000256" key="1">
    <source>
        <dbReference type="SAM" id="Coils"/>
    </source>
</evidence>
<dbReference type="AlphaFoldDB" id="A0A6A5WKX6"/>
<keyword evidence="1" id="KW-0175">Coiled coil</keyword>
<evidence type="ECO:0000256" key="2">
    <source>
        <dbReference type="SAM" id="MobiDB-lite"/>
    </source>
</evidence>
<dbReference type="EMBL" id="ML977577">
    <property type="protein sequence ID" value="KAF2002523.1"/>
    <property type="molecule type" value="Genomic_DNA"/>
</dbReference>
<dbReference type="Pfam" id="PF10159">
    <property type="entry name" value="MMtag"/>
    <property type="match status" value="1"/>
</dbReference>
<dbReference type="InterPro" id="IPR039207">
    <property type="entry name" value="MMTAG2-like"/>
</dbReference>
<dbReference type="Proteomes" id="UP000799779">
    <property type="component" value="Unassembled WGS sequence"/>
</dbReference>
<evidence type="ECO:0000313" key="5">
    <source>
        <dbReference type="Proteomes" id="UP000799779"/>
    </source>
</evidence>
<dbReference type="PANTHER" id="PTHR14580">
    <property type="entry name" value="MULTIPLE MYELOMA TUMOR-ASSOCIATED PROTEIN 2 FAMILY MEMBER"/>
    <property type="match status" value="1"/>
</dbReference>
<reference evidence="4" key="1">
    <citation type="journal article" date="2020" name="Stud. Mycol.">
        <title>101 Dothideomycetes genomes: a test case for predicting lifestyles and emergence of pathogens.</title>
        <authorList>
            <person name="Haridas S."/>
            <person name="Albert R."/>
            <person name="Binder M."/>
            <person name="Bloem J."/>
            <person name="Labutti K."/>
            <person name="Salamov A."/>
            <person name="Andreopoulos B."/>
            <person name="Baker S."/>
            <person name="Barry K."/>
            <person name="Bills G."/>
            <person name="Bluhm B."/>
            <person name="Cannon C."/>
            <person name="Castanera R."/>
            <person name="Culley D."/>
            <person name="Daum C."/>
            <person name="Ezra D."/>
            <person name="Gonzalez J."/>
            <person name="Henrissat B."/>
            <person name="Kuo A."/>
            <person name="Liang C."/>
            <person name="Lipzen A."/>
            <person name="Lutzoni F."/>
            <person name="Magnuson J."/>
            <person name="Mondo S."/>
            <person name="Nolan M."/>
            <person name="Ohm R."/>
            <person name="Pangilinan J."/>
            <person name="Park H.-J."/>
            <person name="Ramirez L."/>
            <person name="Alfaro M."/>
            <person name="Sun H."/>
            <person name="Tritt A."/>
            <person name="Yoshinaga Y."/>
            <person name="Zwiers L.-H."/>
            <person name="Turgeon B."/>
            <person name="Goodwin S."/>
            <person name="Spatafora J."/>
            <person name="Crous P."/>
            <person name="Grigoriev I."/>
        </authorList>
    </citation>
    <scope>NUCLEOTIDE SEQUENCE</scope>
    <source>
        <strain evidence="4">CBS 123094</strain>
    </source>
</reference>